<proteinExistence type="predicted"/>
<evidence type="ECO:0000313" key="2">
    <source>
        <dbReference type="Proteomes" id="UP000242450"/>
    </source>
</evidence>
<sequence length="62" mass="7521">MFSLKNWDPCFLVMLERWTNLLFYRRASIFYESIKKSLHSQTLVRFDRTGNLHSLVMKSLHN</sequence>
<dbReference type="EMBL" id="MKHE01000006">
    <property type="protein sequence ID" value="OWK13568.1"/>
    <property type="molecule type" value="Genomic_DNA"/>
</dbReference>
<keyword evidence="2" id="KW-1185">Reference proteome</keyword>
<organism evidence="1 2">
    <name type="scientific">Cervus elaphus hippelaphus</name>
    <name type="common">European red deer</name>
    <dbReference type="NCBI Taxonomy" id="46360"/>
    <lineage>
        <taxon>Eukaryota</taxon>
        <taxon>Metazoa</taxon>
        <taxon>Chordata</taxon>
        <taxon>Craniata</taxon>
        <taxon>Vertebrata</taxon>
        <taxon>Euteleostomi</taxon>
        <taxon>Mammalia</taxon>
        <taxon>Eutheria</taxon>
        <taxon>Laurasiatheria</taxon>
        <taxon>Artiodactyla</taxon>
        <taxon>Ruminantia</taxon>
        <taxon>Pecora</taxon>
        <taxon>Cervidae</taxon>
        <taxon>Cervinae</taxon>
        <taxon>Cervus</taxon>
    </lineage>
</organism>
<dbReference type="AlphaFoldDB" id="A0A212D5P8"/>
<protein>
    <submittedName>
        <fullName evidence="1">Uncharacterized protein</fullName>
    </submittedName>
</protein>
<reference evidence="1 2" key="1">
    <citation type="journal article" date="2018" name="Mol. Genet. Genomics">
        <title>The red deer Cervus elaphus genome CerEla1.0: sequencing, annotating, genes, and chromosomes.</title>
        <authorList>
            <person name="Bana N.A."/>
            <person name="Nyiri A."/>
            <person name="Nagy J."/>
            <person name="Frank K."/>
            <person name="Nagy T."/>
            <person name="Steger V."/>
            <person name="Schiller M."/>
            <person name="Lakatos P."/>
            <person name="Sugar L."/>
            <person name="Horn P."/>
            <person name="Barta E."/>
            <person name="Orosz L."/>
        </authorList>
    </citation>
    <scope>NUCLEOTIDE SEQUENCE [LARGE SCALE GENOMIC DNA]</scope>
    <source>
        <strain evidence="1">Hungarian</strain>
    </source>
</reference>
<gene>
    <name evidence="1" type="ORF">Celaphus_00017492</name>
</gene>
<accession>A0A212D5P8</accession>
<evidence type="ECO:0000313" key="1">
    <source>
        <dbReference type="EMBL" id="OWK13568.1"/>
    </source>
</evidence>
<comment type="caution">
    <text evidence="1">The sequence shown here is derived from an EMBL/GenBank/DDBJ whole genome shotgun (WGS) entry which is preliminary data.</text>
</comment>
<dbReference type="Proteomes" id="UP000242450">
    <property type="component" value="Chromosome 6"/>
</dbReference>
<name>A0A212D5P8_CEREH</name>